<accession>V6LJL8</accession>
<dbReference type="Gene3D" id="3.90.70.10">
    <property type="entry name" value="Cysteine proteinases"/>
    <property type="match status" value="1"/>
</dbReference>
<dbReference type="EMBL" id="AUWU02000005">
    <property type="protein sequence ID" value="KAH0572988.1"/>
    <property type="molecule type" value="Genomic_DNA"/>
</dbReference>
<dbReference type="OrthoDB" id="640249at2759"/>
<dbReference type="SMART" id="SM00645">
    <property type="entry name" value="Pept_C1"/>
    <property type="match status" value="1"/>
</dbReference>
<dbReference type="InterPro" id="IPR025661">
    <property type="entry name" value="Pept_asp_AS"/>
</dbReference>
<dbReference type="SUPFAM" id="SSF54001">
    <property type="entry name" value="Cysteine proteinases"/>
    <property type="match status" value="1"/>
</dbReference>
<dbReference type="VEuPathDB" id="GiardiaDB:SS50377_25100"/>
<comment type="similarity">
    <text evidence="1">Belongs to the peptidase C1 family.</text>
</comment>
<gene>
    <name evidence="3" type="ORF">SS50377_15427</name>
    <name evidence="4" type="ORF">SS50377_15430</name>
    <name evidence="5" type="ORF">SS50377_25100</name>
    <name evidence="6" type="ORF">SS50377_25103</name>
</gene>
<evidence type="ECO:0000313" key="7">
    <source>
        <dbReference type="Proteomes" id="UP000018208"/>
    </source>
</evidence>
<proteinExistence type="inferred from homology"/>
<feature type="domain" description="Peptidase C1A papain C-terminal" evidence="2">
    <location>
        <begin position="64"/>
        <end position="282"/>
    </location>
</feature>
<reference evidence="4 5" key="1">
    <citation type="journal article" date="2014" name="PLoS Genet.">
        <title>The Genome of Spironucleus salmonicida Highlights a Fish Pathogen Adapted to Fluctuating Environments.</title>
        <authorList>
            <person name="Xu F."/>
            <person name="Jerlstrom-Hultqvist J."/>
            <person name="Einarsson E."/>
            <person name="Astvaldsson A."/>
            <person name="Svard S.G."/>
            <person name="Andersson J.O."/>
        </authorList>
    </citation>
    <scope>NUCLEOTIDE SEQUENCE</scope>
    <source>
        <strain evidence="5">ATCC 50377</strain>
    </source>
</reference>
<dbReference type="EMBL" id="AUWU02000005">
    <property type="protein sequence ID" value="KAH0572985.1"/>
    <property type="molecule type" value="Genomic_DNA"/>
</dbReference>
<evidence type="ECO:0000313" key="4">
    <source>
        <dbReference type="EMBL" id="EST44717.1"/>
    </source>
</evidence>
<dbReference type="AlphaFoldDB" id="V6LJL8"/>
<reference evidence="5" key="2">
    <citation type="submission" date="2020-12" db="EMBL/GenBank/DDBJ databases">
        <title>New Spironucleus salmonicida genome in near-complete chromosomes.</title>
        <authorList>
            <person name="Xu F."/>
            <person name="Kurt Z."/>
            <person name="Jimenez-Gonzalez A."/>
            <person name="Astvaldsson A."/>
            <person name="Andersson J.O."/>
            <person name="Svard S.G."/>
        </authorList>
    </citation>
    <scope>NUCLEOTIDE SEQUENCE</scope>
    <source>
        <strain evidence="5">ATCC 50377</strain>
    </source>
</reference>
<dbReference type="InterPro" id="IPR000668">
    <property type="entry name" value="Peptidase_C1A_C"/>
</dbReference>
<dbReference type="InterPro" id="IPR013128">
    <property type="entry name" value="Peptidase_C1A"/>
</dbReference>
<dbReference type="EMBL" id="KI546113">
    <property type="protein sequence ID" value="EST44714.1"/>
    <property type="molecule type" value="Genomic_DNA"/>
</dbReference>
<evidence type="ECO:0000313" key="6">
    <source>
        <dbReference type="EMBL" id="KAH0572988.1"/>
    </source>
</evidence>
<dbReference type="EMBL" id="KI546113">
    <property type="protein sequence ID" value="EST44717.1"/>
    <property type="molecule type" value="Genomic_DNA"/>
</dbReference>
<sequence length="283" mass="31937">MLAVLSQFMHSEKVYQQLINTPRLTWKPKFDPELTRQEFQARLSPILKQRSQPHAPFASNGKPIAKQLSWPELRPKCVGPETVRDQNRCASCWAFSASHQLADNLCIASKDDARTPLSEQYLVDCDTLEVGCTGGYLPLVQNFLQKTGTVPESCLSYQQYQLPCDTKCDDGSSLPEKTRSKSFKFVCQNEQSILEALQIGTVTTALTTYEDFSYYESGIYQHVFGGPVGGHAVNFVGYGEENHVKFWILKNSWSATWGENGFFRIVRGTNDCGIEEQCYLMDV</sequence>
<dbReference type="Proteomes" id="UP000018208">
    <property type="component" value="Unassembled WGS sequence"/>
</dbReference>
<keyword evidence="7" id="KW-1185">Reference proteome</keyword>
<evidence type="ECO:0000256" key="1">
    <source>
        <dbReference type="ARBA" id="ARBA00008455"/>
    </source>
</evidence>
<dbReference type="InterPro" id="IPR038765">
    <property type="entry name" value="Papain-like_cys_pep_sf"/>
</dbReference>
<organism evidence="4">
    <name type="scientific">Spironucleus salmonicida</name>
    <dbReference type="NCBI Taxonomy" id="348837"/>
    <lineage>
        <taxon>Eukaryota</taxon>
        <taxon>Metamonada</taxon>
        <taxon>Diplomonadida</taxon>
        <taxon>Hexamitidae</taxon>
        <taxon>Hexamitinae</taxon>
        <taxon>Spironucleus</taxon>
    </lineage>
</organism>
<dbReference type="PRINTS" id="PR00705">
    <property type="entry name" value="PAPAIN"/>
</dbReference>
<evidence type="ECO:0000313" key="3">
    <source>
        <dbReference type="EMBL" id="EST44714.1"/>
    </source>
</evidence>
<dbReference type="PROSITE" id="PS00640">
    <property type="entry name" value="THIOL_PROTEASE_ASN"/>
    <property type="match status" value="1"/>
</dbReference>
<name>V6LJL8_9EUKA</name>
<dbReference type="PANTHER" id="PTHR12411">
    <property type="entry name" value="CYSTEINE PROTEASE FAMILY C1-RELATED"/>
    <property type="match status" value="1"/>
</dbReference>
<dbReference type="MEROPS" id="C01.094"/>
<protein>
    <submittedName>
        <fullName evidence="4">Cathepsin B</fullName>
    </submittedName>
</protein>
<evidence type="ECO:0000259" key="2">
    <source>
        <dbReference type="SMART" id="SM00645"/>
    </source>
</evidence>
<dbReference type="GO" id="GO:0006508">
    <property type="term" value="P:proteolysis"/>
    <property type="evidence" value="ECO:0007669"/>
    <property type="project" value="InterPro"/>
</dbReference>
<evidence type="ECO:0000313" key="5">
    <source>
        <dbReference type="EMBL" id="KAH0572985.1"/>
    </source>
</evidence>
<dbReference type="Pfam" id="PF00112">
    <property type="entry name" value="Peptidase_C1"/>
    <property type="match status" value="1"/>
</dbReference>
<dbReference type="GO" id="GO:0008234">
    <property type="term" value="F:cysteine-type peptidase activity"/>
    <property type="evidence" value="ECO:0007669"/>
    <property type="project" value="InterPro"/>
</dbReference>
<dbReference type="VEuPathDB" id="GiardiaDB:SS50377_25103"/>